<keyword evidence="2 4" id="KW-1133">Transmembrane helix</keyword>
<dbReference type="EMBL" id="MU864951">
    <property type="protein sequence ID" value="KAK4464123.1"/>
    <property type="molecule type" value="Genomic_DNA"/>
</dbReference>
<protein>
    <recommendedName>
        <fullName evidence="4">Altered inheritance of mitochondria protein 11</fullName>
    </recommendedName>
</protein>
<evidence type="ECO:0000256" key="5">
    <source>
        <dbReference type="SAM" id="MobiDB-lite"/>
    </source>
</evidence>
<evidence type="ECO:0000313" key="7">
    <source>
        <dbReference type="Proteomes" id="UP001321749"/>
    </source>
</evidence>
<dbReference type="PANTHER" id="PTHR39136:SF1">
    <property type="entry name" value="ALTERED INHERITANCE OF MITOCHONDRIA PROTEIN 11"/>
    <property type="match status" value="1"/>
</dbReference>
<feature type="compositionally biased region" description="Low complexity" evidence="5">
    <location>
        <begin position="24"/>
        <end position="43"/>
    </location>
</feature>
<comment type="similarity">
    <text evidence="4">Belongs to the AIM11 family.</text>
</comment>
<organism evidence="6 7">
    <name type="scientific">Cladorrhinum samala</name>
    <dbReference type="NCBI Taxonomy" id="585594"/>
    <lineage>
        <taxon>Eukaryota</taxon>
        <taxon>Fungi</taxon>
        <taxon>Dikarya</taxon>
        <taxon>Ascomycota</taxon>
        <taxon>Pezizomycotina</taxon>
        <taxon>Sordariomycetes</taxon>
        <taxon>Sordariomycetidae</taxon>
        <taxon>Sordariales</taxon>
        <taxon>Podosporaceae</taxon>
        <taxon>Cladorrhinum</taxon>
    </lineage>
</organism>
<reference evidence="6" key="2">
    <citation type="submission" date="2023-06" db="EMBL/GenBank/DDBJ databases">
        <authorList>
            <consortium name="Lawrence Berkeley National Laboratory"/>
            <person name="Mondo S.J."/>
            <person name="Hensen N."/>
            <person name="Bonometti L."/>
            <person name="Westerberg I."/>
            <person name="Brannstrom I.O."/>
            <person name="Guillou S."/>
            <person name="Cros-Aarteil S."/>
            <person name="Calhoun S."/>
            <person name="Haridas S."/>
            <person name="Kuo A."/>
            <person name="Pangilinan J."/>
            <person name="Riley R."/>
            <person name="Labutti K."/>
            <person name="Andreopoulos B."/>
            <person name="Lipzen A."/>
            <person name="Chen C."/>
            <person name="Yanf M."/>
            <person name="Daum C."/>
            <person name="Ng V."/>
            <person name="Clum A."/>
            <person name="Steindorff A."/>
            <person name="Ohm R."/>
            <person name="Martin F."/>
            <person name="Silar P."/>
            <person name="Natvig D."/>
            <person name="Lalanne C."/>
            <person name="Gautier V."/>
            <person name="Ament-Velasquez S.L."/>
            <person name="Kruys A."/>
            <person name="Hutchinson M.I."/>
            <person name="Powell A.J."/>
            <person name="Barry K."/>
            <person name="Miller A.N."/>
            <person name="Grigoriev I.V."/>
            <person name="Debuchy R."/>
            <person name="Gladieux P."/>
            <person name="Thoren M.H."/>
            <person name="Johannesson H."/>
        </authorList>
    </citation>
    <scope>NUCLEOTIDE SEQUENCE</scope>
    <source>
        <strain evidence="6">PSN324</strain>
    </source>
</reference>
<comment type="subcellular location">
    <subcellularLocation>
        <location evidence="4">Membrane</location>
        <topology evidence="4">Multi-pass membrane protein</topology>
    </subcellularLocation>
</comment>
<evidence type="ECO:0000256" key="3">
    <source>
        <dbReference type="ARBA" id="ARBA00023136"/>
    </source>
</evidence>
<keyword evidence="3 4" id="KW-0472">Membrane</keyword>
<feature type="transmembrane region" description="Helical" evidence="4">
    <location>
        <begin position="116"/>
        <end position="144"/>
    </location>
</feature>
<accession>A0AAV9HUT2</accession>
<keyword evidence="7" id="KW-1185">Reference proteome</keyword>
<evidence type="ECO:0000256" key="4">
    <source>
        <dbReference type="RuleBase" id="RU367098"/>
    </source>
</evidence>
<dbReference type="InterPro" id="IPR038814">
    <property type="entry name" value="AIM11"/>
</dbReference>
<keyword evidence="1 4" id="KW-0812">Transmembrane</keyword>
<evidence type="ECO:0000256" key="1">
    <source>
        <dbReference type="ARBA" id="ARBA00022692"/>
    </source>
</evidence>
<comment type="caution">
    <text evidence="6">The sequence shown here is derived from an EMBL/GenBank/DDBJ whole genome shotgun (WGS) entry which is preliminary data.</text>
</comment>
<evidence type="ECO:0000256" key="2">
    <source>
        <dbReference type="ARBA" id="ARBA00022989"/>
    </source>
</evidence>
<sequence>MIFSSIAGLLKPKPETNGSTESSQAQPASPTPGTASTPATPTPRQEEWEERPPYPPVFSRRSLKQLSLFFGGATFLCLSIAITRRRIRQHLKLSRLKLFDSNIVPPKEQRPQKDPLVAVEALNLATLNVMAAAIMVTGGISWALDCSTMGDLRRITHQRLLSKQDGVPDGEAEREVEEWVAKTLGLGSSAPENDDATGKKP</sequence>
<proteinExistence type="inferred from homology"/>
<reference evidence="6" key="1">
    <citation type="journal article" date="2023" name="Mol. Phylogenet. Evol.">
        <title>Genome-scale phylogeny and comparative genomics of the fungal order Sordariales.</title>
        <authorList>
            <person name="Hensen N."/>
            <person name="Bonometti L."/>
            <person name="Westerberg I."/>
            <person name="Brannstrom I.O."/>
            <person name="Guillou S."/>
            <person name="Cros-Aarteil S."/>
            <person name="Calhoun S."/>
            <person name="Haridas S."/>
            <person name="Kuo A."/>
            <person name="Mondo S."/>
            <person name="Pangilinan J."/>
            <person name="Riley R."/>
            <person name="LaButti K."/>
            <person name="Andreopoulos B."/>
            <person name="Lipzen A."/>
            <person name="Chen C."/>
            <person name="Yan M."/>
            <person name="Daum C."/>
            <person name="Ng V."/>
            <person name="Clum A."/>
            <person name="Steindorff A."/>
            <person name="Ohm R.A."/>
            <person name="Martin F."/>
            <person name="Silar P."/>
            <person name="Natvig D.O."/>
            <person name="Lalanne C."/>
            <person name="Gautier V."/>
            <person name="Ament-Velasquez S.L."/>
            <person name="Kruys A."/>
            <person name="Hutchinson M.I."/>
            <person name="Powell A.J."/>
            <person name="Barry K."/>
            <person name="Miller A.N."/>
            <person name="Grigoriev I.V."/>
            <person name="Debuchy R."/>
            <person name="Gladieux P."/>
            <person name="Hiltunen Thoren M."/>
            <person name="Johannesson H."/>
        </authorList>
    </citation>
    <scope>NUCLEOTIDE SEQUENCE</scope>
    <source>
        <strain evidence="6">PSN324</strain>
    </source>
</reference>
<feature type="region of interest" description="Disordered" evidence="5">
    <location>
        <begin position="1"/>
        <end position="56"/>
    </location>
</feature>
<gene>
    <name evidence="4" type="primary">AIM11</name>
    <name evidence="6" type="ORF">QBC42DRAFT_52074</name>
</gene>
<dbReference type="AlphaFoldDB" id="A0AAV9HUT2"/>
<dbReference type="GO" id="GO:0016020">
    <property type="term" value="C:membrane"/>
    <property type="evidence" value="ECO:0007669"/>
    <property type="project" value="UniProtKB-SubCell"/>
</dbReference>
<evidence type="ECO:0000313" key="6">
    <source>
        <dbReference type="EMBL" id="KAK4464123.1"/>
    </source>
</evidence>
<dbReference type="PANTHER" id="PTHR39136">
    <property type="entry name" value="ALTERED INHERITANCE OF MITOCHONDRIA PROTEIN 11"/>
    <property type="match status" value="1"/>
</dbReference>
<name>A0AAV9HUT2_9PEZI</name>
<dbReference type="GO" id="GO:0005739">
    <property type="term" value="C:mitochondrion"/>
    <property type="evidence" value="ECO:0007669"/>
    <property type="project" value="TreeGrafter"/>
</dbReference>
<dbReference type="Proteomes" id="UP001321749">
    <property type="component" value="Unassembled WGS sequence"/>
</dbReference>
<feature type="transmembrane region" description="Helical" evidence="4">
    <location>
        <begin position="66"/>
        <end position="83"/>
    </location>
</feature>